<dbReference type="EMBL" id="WQMT02000001">
    <property type="protein sequence ID" value="KAG9227627.1"/>
    <property type="molecule type" value="Genomic_DNA"/>
</dbReference>
<protein>
    <submittedName>
        <fullName evidence="1">Uncharacterized protein</fullName>
    </submittedName>
</protein>
<organism evidence="1 2">
    <name type="scientific">Pleurotus cornucopiae</name>
    <name type="common">Cornucopia mushroom</name>
    <dbReference type="NCBI Taxonomy" id="5321"/>
    <lineage>
        <taxon>Eukaryota</taxon>
        <taxon>Fungi</taxon>
        <taxon>Dikarya</taxon>
        <taxon>Basidiomycota</taxon>
        <taxon>Agaricomycotina</taxon>
        <taxon>Agaricomycetes</taxon>
        <taxon>Agaricomycetidae</taxon>
        <taxon>Agaricales</taxon>
        <taxon>Pleurotineae</taxon>
        <taxon>Pleurotaceae</taxon>
        <taxon>Pleurotus</taxon>
    </lineage>
</organism>
<name>A0ACB7JAR4_PLECO</name>
<keyword evidence="2" id="KW-1185">Reference proteome</keyword>
<evidence type="ECO:0000313" key="1">
    <source>
        <dbReference type="EMBL" id="KAG9227627.1"/>
    </source>
</evidence>
<comment type="caution">
    <text evidence="1">The sequence shown here is derived from an EMBL/GenBank/DDBJ whole genome shotgun (WGS) entry which is preliminary data.</text>
</comment>
<gene>
    <name evidence="1" type="ORF">CCMSSC00406_0000727</name>
</gene>
<accession>A0ACB7JAR4</accession>
<dbReference type="Proteomes" id="UP000824881">
    <property type="component" value="Unassembled WGS sequence"/>
</dbReference>
<reference evidence="1 2" key="1">
    <citation type="journal article" date="2021" name="Appl. Environ. Microbiol.">
        <title>Genetic linkage and physical mapping for an oyster mushroom Pleurotus cornucopiae and QTL analysis for the trait cap color.</title>
        <authorList>
            <person name="Zhang Y."/>
            <person name="Gao W."/>
            <person name="Sonnenberg A."/>
            <person name="Chen Q."/>
            <person name="Zhang J."/>
            <person name="Huang C."/>
        </authorList>
    </citation>
    <scope>NUCLEOTIDE SEQUENCE [LARGE SCALE GENOMIC DNA]</scope>
    <source>
        <strain evidence="1">CCMSSC00406</strain>
    </source>
</reference>
<evidence type="ECO:0000313" key="2">
    <source>
        <dbReference type="Proteomes" id="UP000824881"/>
    </source>
</evidence>
<sequence>MTSIPNTIEAIAIAKTGDFDVLEKMTLPFKPAPEEIVVKIEYCGVNFVDTYFRKGLYPIGSFPAVLGGEAAGTIVALPTDQNVLNDPNYQVRNFVVGSKVAVNSLRSHSNYVAKAYRFVYPVPSSVSTLEAAAGLVQSLTAVSFMDEAYTVKKGDTLLIHTAAGGLGLLLTQYAKHIGATVIGTTSTPEKAALAKINGADYVILYKNENTVQRVLELTNGEGVDAIFDGVGKDTFDADFEMIKRKGTIVSLGNASGPVPPFPPLKLVQKNVKLLRPTVGNYTYTPSESLHYGNKIFDLISKGVLKLRIYKEYPFTAQGAQQAQRDLTGGVSTGKLVLDVSRVS</sequence>
<proteinExistence type="predicted"/>